<evidence type="ECO:0008006" key="6">
    <source>
        <dbReference type="Google" id="ProtNLM"/>
    </source>
</evidence>
<comment type="caution">
    <text evidence="4">The sequence shown here is derived from an EMBL/GenBank/DDBJ whole genome shotgun (WGS) entry which is preliminary data.</text>
</comment>
<dbReference type="AlphaFoldDB" id="A0A0P7BF08"/>
<dbReference type="STRING" id="78410.A0A0P7BF08"/>
<comment type="similarity">
    <text evidence="3">Belongs to the trans-sulfuration enzymes family.</text>
</comment>
<evidence type="ECO:0000256" key="1">
    <source>
        <dbReference type="ARBA" id="ARBA00001933"/>
    </source>
</evidence>
<dbReference type="Gene3D" id="3.90.1150.10">
    <property type="entry name" value="Aspartate Aminotransferase, domain 1"/>
    <property type="match status" value="1"/>
</dbReference>
<proteinExistence type="inferred from homology"/>
<dbReference type="Gene3D" id="3.40.640.10">
    <property type="entry name" value="Type I PLP-dependent aspartate aminotransferase-like (Major domain)"/>
    <property type="match status" value="1"/>
</dbReference>
<dbReference type="InterPro" id="IPR015422">
    <property type="entry name" value="PyrdxlP-dep_Trfase_small"/>
</dbReference>
<dbReference type="GO" id="GO:0019346">
    <property type="term" value="P:transsulfuration"/>
    <property type="evidence" value="ECO:0007669"/>
    <property type="project" value="InterPro"/>
</dbReference>
<keyword evidence="5" id="KW-1185">Reference proteome</keyword>
<sequence>MEEGAYLPDEAWVPHSTLQALPFGKGHIFPSAALHAVSCSLPTWASVVAWSKKDKALLESVEYSYPRFFISKPLRSLILRARERLQISDEDISCLVFPSARMGDYCVAALESQSSDVVPELSTVRFFLPDQSGSESVLGESHYLAFSLVLFPTTLKKQAMSVWMDTGAGMSTRHAEFCCDHFDFLASVSSIPSFRTSASATGLDLLTKERSQLGSKDLQDLQTRIAQLTASERKDLKPLTEDVLVFPTGMNAIFTASEALAALCPRSSVVAYGWIYPETVHVLRKSAWDKVISFKWGTDEELDELETMLRCQHHHITVLFCELPSNVKFISPNLERIRSLADEYNLIVACDETAGNFINLDILPYVDVILSSLTKMFSGASDVAGGSIVVNPKSRHHDRIRSQLAIQYQHVLCFPADVAALKRNSVNMASRVRKANENALAVVSLLQKHPSVATVHHPSSGPTFASYERHRRRDGGYGNVLSVVFRNPESARCFYDCLDVCKGSSFGTNFTLVIPYVQLACYWTQDKCEKYGLPRHILRLSIGLEDAKEICAKINLALVEVERFESVDRGTRPLLEAMVAV</sequence>
<dbReference type="GO" id="GO:0003962">
    <property type="term" value="F:cystathionine gamma-synthase activity"/>
    <property type="evidence" value="ECO:0007669"/>
    <property type="project" value="TreeGrafter"/>
</dbReference>
<evidence type="ECO:0000313" key="5">
    <source>
        <dbReference type="Proteomes" id="UP000050424"/>
    </source>
</evidence>
<organism evidence="4 5">
    <name type="scientific">Neonectria ditissima</name>
    <dbReference type="NCBI Taxonomy" id="78410"/>
    <lineage>
        <taxon>Eukaryota</taxon>
        <taxon>Fungi</taxon>
        <taxon>Dikarya</taxon>
        <taxon>Ascomycota</taxon>
        <taxon>Pezizomycotina</taxon>
        <taxon>Sordariomycetes</taxon>
        <taxon>Hypocreomycetidae</taxon>
        <taxon>Hypocreales</taxon>
        <taxon>Nectriaceae</taxon>
        <taxon>Neonectria</taxon>
    </lineage>
</organism>
<protein>
    <recommendedName>
        <fullName evidence="6">Cystathionine gamma-synthase</fullName>
    </recommendedName>
</protein>
<reference evidence="4 5" key="1">
    <citation type="submission" date="2015-09" db="EMBL/GenBank/DDBJ databases">
        <title>Draft genome of a European isolate of the apple canker pathogen Neonectria ditissima.</title>
        <authorList>
            <person name="Gomez-Cortecero A."/>
            <person name="Harrison R.J."/>
            <person name="Armitage A.D."/>
        </authorList>
    </citation>
    <scope>NUCLEOTIDE SEQUENCE [LARGE SCALE GENOMIC DNA]</scope>
    <source>
        <strain evidence="4 5">R09/05</strain>
    </source>
</reference>
<dbReference type="OrthoDB" id="10047078at2759"/>
<accession>A0A0P7BF08</accession>
<dbReference type="GO" id="GO:0030170">
    <property type="term" value="F:pyridoxal phosphate binding"/>
    <property type="evidence" value="ECO:0007669"/>
    <property type="project" value="InterPro"/>
</dbReference>
<dbReference type="InterPro" id="IPR015421">
    <property type="entry name" value="PyrdxlP-dep_Trfase_major"/>
</dbReference>
<dbReference type="InterPro" id="IPR015424">
    <property type="entry name" value="PyrdxlP-dep_Trfase"/>
</dbReference>
<dbReference type="SUPFAM" id="SSF53383">
    <property type="entry name" value="PLP-dependent transferases"/>
    <property type="match status" value="1"/>
</dbReference>
<dbReference type="InterPro" id="IPR051750">
    <property type="entry name" value="Trans-sulfuration_enzymes"/>
</dbReference>
<dbReference type="Proteomes" id="UP000050424">
    <property type="component" value="Unassembled WGS sequence"/>
</dbReference>
<dbReference type="PANTHER" id="PTHR42699">
    <property type="match status" value="1"/>
</dbReference>
<keyword evidence="2 3" id="KW-0663">Pyridoxal phosphate</keyword>
<dbReference type="InterPro" id="IPR000277">
    <property type="entry name" value="Cys/Met-Metab_PyrdxlP-dep_enz"/>
</dbReference>
<dbReference type="EMBL" id="LKCW01000064">
    <property type="protein sequence ID" value="KPM41498.1"/>
    <property type="molecule type" value="Genomic_DNA"/>
</dbReference>
<evidence type="ECO:0000256" key="2">
    <source>
        <dbReference type="ARBA" id="ARBA00022898"/>
    </source>
</evidence>
<dbReference type="Pfam" id="PF01053">
    <property type="entry name" value="Cys_Met_Meta_PP"/>
    <property type="match status" value="1"/>
</dbReference>
<name>A0A0P7BF08_9HYPO</name>
<gene>
    <name evidence="4" type="ORF">AK830_g5104</name>
</gene>
<evidence type="ECO:0000313" key="4">
    <source>
        <dbReference type="EMBL" id="KPM41498.1"/>
    </source>
</evidence>
<comment type="cofactor">
    <cofactor evidence="1 3">
        <name>pyridoxal 5'-phosphate</name>
        <dbReference type="ChEBI" id="CHEBI:597326"/>
    </cofactor>
</comment>
<dbReference type="PANTHER" id="PTHR42699:SF1">
    <property type="entry name" value="CYSTATHIONINE GAMMA-SYNTHASE-RELATED"/>
    <property type="match status" value="1"/>
</dbReference>
<evidence type="ECO:0000256" key="3">
    <source>
        <dbReference type="RuleBase" id="RU362118"/>
    </source>
</evidence>